<reference evidence="1" key="1">
    <citation type="submission" date="2016-07" db="EMBL/GenBank/DDBJ databases">
        <title>De novo transcriptome assembly of four accessions of the metal hyperaccumulator plant Noccaea caerulescens.</title>
        <authorList>
            <person name="Blande D."/>
            <person name="Halimaa P."/>
            <person name="Tervahauta A.I."/>
            <person name="Aarts M.G."/>
            <person name="Karenlampi S.O."/>
        </authorList>
    </citation>
    <scope>NUCLEOTIDE SEQUENCE</scope>
</reference>
<organism evidence="1">
    <name type="scientific">Noccaea caerulescens</name>
    <name type="common">Alpine penny-cress</name>
    <name type="synonym">Thlaspi caerulescens</name>
    <dbReference type="NCBI Taxonomy" id="107243"/>
    <lineage>
        <taxon>Eukaryota</taxon>
        <taxon>Viridiplantae</taxon>
        <taxon>Streptophyta</taxon>
        <taxon>Embryophyta</taxon>
        <taxon>Tracheophyta</taxon>
        <taxon>Spermatophyta</taxon>
        <taxon>Magnoliopsida</taxon>
        <taxon>eudicotyledons</taxon>
        <taxon>Gunneridae</taxon>
        <taxon>Pentapetalae</taxon>
        <taxon>rosids</taxon>
        <taxon>malvids</taxon>
        <taxon>Brassicales</taxon>
        <taxon>Brassicaceae</taxon>
        <taxon>Coluteocarpeae</taxon>
        <taxon>Noccaea</taxon>
    </lineage>
</organism>
<name>A0A1J3I8J9_NOCCA</name>
<evidence type="ECO:0000313" key="1">
    <source>
        <dbReference type="EMBL" id="JAU76839.1"/>
    </source>
</evidence>
<dbReference type="AlphaFoldDB" id="A0A1J3I8J9"/>
<proteinExistence type="predicted"/>
<gene>
    <name evidence="1" type="ORF">LE_TR7678_c0_g1_i1_g.26732</name>
</gene>
<accession>A0A1J3I8J9</accession>
<protein>
    <submittedName>
        <fullName evidence="1">Uncharacterized protein</fullName>
    </submittedName>
</protein>
<sequence length="129" mass="14388">MKQFQIYLPSVKVVNSAVPEASNHIHYLLAPNGDRIESQKGVTDHCVNYFKGILGSEVGQKMFIQDVINMLLPDGYSSEFFTGSWSIVGAEVCEAVDEFFTSGKLLKQWNATTLDPCAYSSDNECLYHL</sequence>
<dbReference type="EMBL" id="GEVL01000502">
    <property type="protein sequence ID" value="JAU76839.1"/>
    <property type="molecule type" value="Transcribed_RNA"/>
</dbReference>